<dbReference type="InterPro" id="IPR008979">
    <property type="entry name" value="Galactose-bd-like_sf"/>
</dbReference>
<accession>A0A9D2BJW2</accession>
<dbReference type="Pfam" id="PF02837">
    <property type="entry name" value="Glyco_hydro_2_N"/>
    <property type="match status" value="1"/>
</dbReference>
<organism evidence="4 5">
    <name type="scientific">Candidatus Fusicatenibacter merdavium</name>
    <dbReference type="NCBI Taxonomy" id="2838600"/>
    <lineage>
        <taxon>Bacteria</taxon>
        <taxon>Bacillati</taxon>
        <taxon>Bacillota</taxon>
        <taxon>Clostridia</taxon>
        <taxon>Lachnospirales</taxon>
        <taxon>Lachnospiraceae</taxon>
        <taxon>Fusicatenibacter</taxon>
    </lineage>
</organism>
<dbReference type="AlphaFoldDB" id="A0A9D2BJW2"/>
<dbReference type="PANTHER" id="PTHR42732:SF4">
    <property type="entry name" value="BETA-MANNOSIDASE"/>
    <property type="match status" value="1"/>
</dbReference>
<dbReference type="GO" id="GO:0004553">
    <property type="term" value="F:hydrolase activity, hydrolyzing O-glycosyl compounds"/>
    <property type="evidence" value="ECO:0007669"/>
    <property type="project" value="InterPro"/>
</dbReference>
<evidence type="ECO:0000313" key="4">
    <source>
        <dbReference type="EMBL" id="HIX78102.1"/>
    </source>
</evidence>
<name>A0A9D2BJW2_9FIRM</name>
<dbReference type="PRINTS" id="PR00132">
    <property type="entry name" value="GLHYDRLASE2"/>
</dbReference>
<evidence type="ECO:0000313" key="5">
    <source>
        <dbReference type="Proteomes" id="UP000886890"/>
    </source>
</evidence>
<reference evidence="4" key="2">
    <citation type="submission" date="2021-04" db="EMBL/GenBank/DDBJ databases">
        <authorList>
            <person name="Gilroy R."/>
        </authorList>
    </citation>
    <scope>NUCLEOTIDE SEQUENCE</scope>
    <source>
        <strain evidence="4">CHK183-1962</strain>
    </source>
</reference>
<dbReference type="EMBL" id="DXEK01000181">
    <property type="protein sequence ID" value="HIX78102.1"/>
    <property type="molecule type" value="Genomic_DNA"/>
</dbReference>
<gene>
    <name evidence="4" type="ORF">H9734_10990</name>
</gene>
<reference evidence="4" key="1">
    <citation type="journal article" date="2021" name="PeerJ">
        <title>Extensive microbial diversity within the chicken gut microbiome revealed by metagenomics and culture.</title>
        <authorList>
            <person name="Gilroy R."/>
            <person name="Ravi A."/>
            <person name="Getino M."/>
            <person name="Pursley I."/>
            <person name="Horton D.L."/>
            <person name="Alikhan N.F."/>
            <person name="Baker D."/>
            <person name="Gharbi K."/>
            <person name="Hall N."/>
            <person name="Watson M."/>
            <person name="Adriaenssens E.M."/>
            <person name="Foster-Nyarko E."/>
            <person name="Jarju S."/>
            <person name="Secka A."/>
            <person name="Antonio M."/>
            <person name="Oren A."/>
            <person name="Chaudhuri R.R."/>
            <person name="La Ragione R."/>
            <person name="Hildebrand F."/>
            <person name="Pallen M.J."/>
        </authorList>
    </citation>
    <scope>NUCLEOTIDE SEQUENCE</scope>
    <source>
        <strain evidence="4">CHK183-1962</strain>
    </source>
</reference>
<dbReference type="Gene3D" id="2.60.120.260">
    <property type="entry name" value="Galactose-binding domain-like"/>
    <property type="match status" value="1"/>
</dbReference>
<dbReference type="InterPro" id="IPR017853">
    <property type="entry name" value="GH"/>
</dbReference>
<dbReference type="SUPFAM" id="SSF51445">
    <property type="entry name" value="(Trans)glycosidases"/>
    <property type="match status" value="1"/>
</dbReference>
<dbReference type="SUPFAM" id="SSF49785">
    <property type="entry name" value="Galactose-binding domain-like"/>
    <property type="match status" value="1"/>
</dbReference>
<keyword evidence="4" id="KW-0378">Hydrolase</keyword>
<dbReference type="InterPro" id="IPR006101">
    <property type="entry name" value="Glyco_hydro_2"/>
</dbReference>
<dbReference type="InterPro" id="IPR006104">
    <property type="entry name" value="Glyco_hydro_2_N"/>
</dbReference>
<dbReference type="PANTHER" id="PTHR42732">
    <property type="entry name" value="BETA-GALACTOSIDASE"/>
    <property type="match status" value="1"/>
</dbReference>
<dbReference type="InterPro" id="IPR051913">
    <property type="entry name" value="GH2_Domain-Containing"/>
</dbReference>
<dbReference type="Proteomes" id="UP000886890">
    <property type="component" value="Unassembled WGS sequence"/>
</dbReference>
<dbReference type="Gene3D" id="3.20.20.80">
    <property type="entry name" value="Glycosidases"/>
    <property type="match status" value="1"/>
</dbReference>
<sequence length="586" mass="67397">MEQTIPRSEFPRPDFVRSQWEPLNGTWEFSFEEPVFDREILVPFCYQSEKSGIGEMEDHKTVWYRRKVALEKEKLKGKHLLLKFGAVDSEARVWINGQYAGEHRGGYSSFEMDITSFVKAGENVICVQATDDTNADKPRGKQSWTGEKFGCWYTPCTGIWQSVWLEYVGRVHLERVKFTPDLSELNALCEVFLSETEDTLVEVTATAQEGNIYLGSQRLLCRHGYGKTTLTFPDYDIRRDDLLWTPDNPNLIDVRIRVFSGGSLCGENSREDKSETADEVAAYFGMRSIAYSNGRISLNGNVFYQRLILDQGYWPDSILTPPSDEAIRKDILMTKEMGFNGARKHQKIEDPRYYYWADKLGLLVWGELPSAYEFNDRAVEASARELTRFVERDYNHPCIVTWVPVNESWGVRQILENTQQQDYCRMLTYLLRALDPVRLISSNDGWEQVNETDICAVHDYALFPSTVGKYDDMEALCDGYAESRYLFAAGNEYQGQPVILTEYGGIAFEKEEKGWGYYGKVKNEEEFLERLQPITEFLIRSGKFSGFCYTQLTDVMQEVNGLLCEDRTPKVPAEKLKEIFGAPVFA</sequence>
<proteinExistence type="inferred from homology"/>
<comment type="caution">
    <text evidence="4">The sequence shown here is derived from an EMBL/GenBank/DDBJ whole genome shotgun (WGS) entry which is preliminary data.</text>
</comment>
<feature type="domain" description="Glycosyl hydrolases family 2 sugar binding" evidence="3">
    <location>
        <begin position="58"/>
        <end position="128"/>
    </location>
</feature>
<dbReference type="GO" id="GO:0005975">
    <property type="term" value="P:carbohydrate metabolic process"/>
    <property type="evidence" value="ECO:0007669"/>
    <property type="project" value="InterPro"/>
</dbReference>
<protein>
    <submittedName>
        <fullName evidence="4">Glycoside hydrolase family 2</fullName>
    </submittedName>
</protein>
<evidence type="ECO:0000259" key="3">
    <source>
        <dbReference type="Pfam" id="PF02837"/>
    </source>
</evidence>
<evidence type="ECO:0000259" key="2">
    <source>
        <dbReference type="Pfam" id="PF02836"/>
    </source>
</evidence>
<evidence type="ECO:0000256" key="1">
    <source>
        <dbReference type="ARBA" id="ARBA00007401"/>
    </source>
</evidence>
<comment type="similarity">
    <text evidence="1">Belongs to the glycosyl hydrolase 2 family.</text>
</comment>
<dbReference type="Pfam" id="PF02836">
    <property type="entry name" value="Glyco_hydro_2_C"/>
    <property type="match status" value="1"/>
</dbReference>
<feature type="domain" description="Glycoside hydrolase family 2 catalytic" evidence="2">
    <location>
        <begin position="325"/>
        <end position="507"/>
    </location>
</feature>
<dbReference type="InterPro" id="IPR006103">
    <property type="entry name" value="Glyco_hydro_2_cat"/>
</dbReference>